<organism evidence="1 2">
    <name type="scientific">Colletotrichum trifolii</name>
    <dbReference type="NCBI Taxonomy" id="5466"/>
    <lineage>
        <taxon>Eukaryota</taxon>
        <taxon>Fungi</taxon>
        <taxon>Dikarya</taxon>
        <taxon>Ascomycota</taxon>
        <taxon>Pezizomycotina</taxon>
        <taxon>Sordariomycetes</taxon>
        <taxon>Hypocreomycetidae</taxon>
        <taxon>Glomerellales</taxon>
        <taxon>Glomerellaceae</taxon>
        <taxon>Colletotrichum</taxon>
        <taxon>Colletotrichum orbiculare species complex</taxon>
    </lineage>
</organism>
<dbReference type="EMBL" id="RYZW01000062">
    <property type="protein sequence ID" value="TDZ54121.1"/>
    <property type="molecule type" value="Genomic_DNA"/>
</dbReference>
<dbReference type="AlphaFoldDB" id="A0A4R8RCE9"/>
<sequence>MAGLGKMPSEIILEICSHLQINVASKIILSKRDTDKNVHAAIHKERRHLFSLSRINRRFYAIVSPLTFKFVSIHGANPLRKLMTFLRAVEGNGSVQASVRQFYLHFNERDRATYPGPLADEDLELIIAVAKKMGINVWRASPKYPHYFGVIHPVLVADDAIDDLSQAMSELGINDDGFGPRQRRRRTIVDDLRDLKAARVVLTAYITLLRLSHLEEVTLSVTPAAATWLASIIRVFHTATCPSVKFLLLRDSQVGAPGKVAQESFFRDMSSVDANRLLSFKPNLDELYLQRLILDDSVSAANVTSLVLHDMELPQQSLINTLTSAHNLVKFVYVHTKHHETLRGLTASDLFTALISRASNMDTIIIDFRFRSLDHASQPPISNIKRFTALENLWLKIAYPMQNESDPNNFIRTLPRSIKRLHLDGGLFVVEDDLKWLSDHYNTGGMPNLEEIAFGWLFRDGPLGRKWKEQGMGVEEIDDYTTW</sequence>
<evidence type="ECO:0000313" key="2">
    <source>
        <dbReference type="Proteomes" id="UP000295703"/>
    </source>
</evidence>
<evidence type="ECO:0000313" key="1">
    <source>
        <dbReference type="EMBL" id="TDZ54121.1"/>
    </source>
</evidence>
<proteinExistence type="predicted"/>
<dbReference type="SUPFAM" id="SSF52047">
    <property type="entry name" value="RNI-like"/>
    <property type="match status" value="1"/>
</dbReference>
<name>A0A4R8RCE9_COLTR</name>
<dbReference type="Proteomes" id="UP000295703">
    <property type="component" value="Unassembled WGS sequence"/>
</dbReference>
<protein>
    <recommendedName>
        <fullName evidence="3">F-box domain-containing protein</fullName>
    </recommendedName>
</protein>
<evidence type="ECO:0008006" key="3">
    <source>
        <dbReference type="Google" id="ProtNLM"/>
    </source>
</evidence>
<reference evidence="1 2" key="1">
    <citation type="submission" date="2018-12" db="EMBL/GenBank/DDBJ databases">
        <title>Genome sequence and assembly of Colletotrichum trifolii.</title>
        <authorList>
            <person name="Gan P."/>
            <person name="Shirasu K."/>
        </authorList>
    </citation>
    <scope>NUCLEOTIDE SEQUENCE [LARGE SCALE GENOMIC DNA]</scope>
    <source>
        <strain evidence="1 2">543-2</strain>
    </source>
</reference>
<keyword evidence="2" id="KW-1185">Reference proteome</keyword>
<accession>A0A4R8RCE9</accession>
<gene>
    <name evidence="1" type="ORF">CTRI78_v006506</name>
</gene>
<comment type="caution">
    <text evidence="1">The sequence shown here is derived from an EMBL/GenBank/DDBJ whole genome shotgun (WGS) entry which is preliminary data.</text>
</comment>